<dbReference type="EMBL" id="QNZM01000282">
    <property type="protein sequence ID" value="RTZ78539.1"/>
    <property type="molecule type" value="Genomic_DNA"/>
</dbReference>
<feature type="transmembrane region" description="Helical" evidence="1">
    <location>
        <begin position="140"/>
        <end position="164"/>
    </location>
</feature>
<feature type="domain" description="DUF1468" evidence="2">
    <location>
        <begin position="15"/>
        <end position="164"/>
    </location>
</feature>
<keyword evidence="1" id="KW-0472">Membrane</keyword>
<evidence type="ECO:0000259" key="2">
    <source>
        <dbReference type="Pfam" id="PF07331"/>
    </source>
</evidence>
<organism evidence="4 5">
    <name type="scientific">SAR324 cluster bacterium</name>
    <dbReference type="NCBI Taxonomy" id="2024889"/>
    <lineage>
        <taxon>Bacteria</taxon>
        <taxon>Deltaproteobacteria</taxon>
        <taxon>SAR324 cluster</taxon>
    </lineage>
</organism>
<dbReference type="AlphaFoldDB" id="A0A432G4U6"/>
<feature type="transmembrane region" description="Helical" evidence="1">
    <location>
        <begin position="100"/>
        <end position="133"/>
    </location>
</feature>
<evidence type="ECO:0000313" key="5">
    <source>
        <dbReference type="Proteomes" id="UP000286732"/>
    </source>
</evidence>
<evidence type="ECO:0000313" key="4">
    <source>
        <dbReference type="EMBL" id="RTZ78539.1"/>
    </source>
</evidence>
<proteinExistence type="predicted"/>
<keyword evidence="1" id="KW-1133">Transmembrane helix</keyword>
<evidence type="ECO:0000313" key="6">
    <source>
        <dbReference type="Proteomes" id="UP000286801"/>
    </source>
</evidence>
<feature type="transmembrane region" description="Helical" evidence="1">
    <location>
        <begin position="15"/>
        <end position="37"/>
    </location>
</feature>
<sequence length="173" mass="19317">MSLLFRSDMLDLNRAVALALLGFSSGYGYLAYFYHLLPFEKFLSVRPNTMPIGLAIAGIICSLVILIQPQVPEVEGDGTVNRPDAEYLQNPQNYNWGQGIGLLLLAVVYTLSLRGAGFLFSTSAFLVLGGILLGERRYTFLIPISITASVLVWYLVDQVLTIYLRPWPGWVYY</sequence>
<dbReference type="Proteomes" id="UP000286732">
    <property type="component" value="Unassembled WGS sequence"/>
</dbReference>
<protein>
    <recommendedName>
        <fullName evidence="2">DUF1468 domain-containing protein</fullName>
    </recommendedName>
</protein>
<feature type="transmembrane region" description="Helical" evidence="1">
    <location>
        <begin position="49"/>
        <end position="67"/>
    </location>
</feature>
<keyword evidence="1" id="KW-0812">Transmembrane</keyword>
<accession>A0A432G4U6</accession>
<dbReference type="EMBL" id="QNZL01000222">
    <property type="protein sequence ID" value="RTZ78166.1"/>
    <property type="molecule type" value="Genomic_DNA"/>
</dbReference>
<comment type="caution">
    <text evidence="4">The sequence shown here is derived from an EMBL/GenBank/DDBJ whole genome shotgun (WGS) entry which is preliminary data.</text>
</comment>
<dbReference type="Proteomes" id="UP000286801">
    <property type="component" value="Unassembled WGS sequence"/>
</dbReference>
<dbReference type="InterPro" id="IPR009936">
    <property type="entry name" value="DUF1468"/>
</dbReference>
<reference evidence="5 6" key="1">
    <citation type="submission" date="2018-06" db="EMBL/GenBank/DDBJ databases">
        <title>Combined omics and stable isotope probing to characterize newly discovered Mariana Back-Arc vent microbial communities.</title>
        <authorList>
            <person name="Trembath-Reichert E."/>
            <person name="Huber J.A."/>
        </authorList>
    </citation>
    <scope>NUCLEOTIDE SEQUENCE [LARGE SCALE GENOMIC DNA]</scope>
    <source>
        <strain evidence="3">MAG 63_1</strain>
        <strain evidence="4">MAG 63_2</strain>
    </source>
</reference>
<evidence type="ECO:0000256" key="1">
    <source>
        <dbReference type="SAM" id="Phobius"/>
    </source>
</evidence>
<dbReference type="Pfam" id="PF07331">
    <property type="entry name" value="TctB"/>
    <property type="match status" value="1"/>
</dbReference>
<evidence type="ECO:0000313" key="3">
    <source>
        <dbReference type="EMBL" id="RTZ78166.1"/>
    </source>
</evidence>
<gene>
    <name evidence="3" type="ORF">DSY97_08300</name>
    <name evidence="4" type="ORF">DSY98_07150</name>
</gene>
<name>A0A432G4U6_9DELT</name>